<dbReference type="Proteomes" id="UP000177169">
    <property type="component" value="Unassembled WGS sequence"/>
</dbReference>
<organism evidence="11 12">
    <name type="scientific">Candidatus Woesebacteria bacterium RIFCSPHIGHO2_02_FULL_39_13</name>
    <dbReference type="NCBI Taxonomy" id="1802505"/>
    <lineage>
        <taxon>Bacteria</taxon>
        <taxon>Candidatus Woeseibacteriota</taxon>
    </lineage>
</organism>
<dbReference type="Pfam" id="PF03719">
    <property type="entry name" value="Ribosomal_S5_C"/>
    <property type="match status" value="1"/>
</dbReference>
<evidence type="ECO:0000256" key="8">
    <source>
        <dbReference type="PROSITE-ProRule" id="PRU00268"/>
    </source>
</evidence>
<reference evidence="11 12" key="1">
    <citation type="journal article" date="2016" name="Nat. Commun.">
        <title>Thousands of microbial genomes shed light on interconnected biogeochemical processes in an aquifer system.</title>
        <authorList>
            <person name="Anantharaman K."/>
            <person name="Brown C.T."/>
            <person name="Hug L.A."/>
            <person name="Sharon I."/>
            <person name="Castelle C.J."/>
            <person name="Probst A.J."/>
            <person name="Thomas B.C."/>
            <person name="Singh A."/>
            <person name="Wilkins M.J."/>
            <person name="Karaoz U."/>
            <person name="Brodie E.L."/>
            <person name="Williams K.H."/>
            <person name="Hubbard S.S."/>
            <person name="Banfield J.F."/>
        </authorList>
    </citation>
    <scope>NUCLEOTIDE SEQUENCE [LARGE SCALE GENOMIC DNA]</scope>
</reference>
<protein>
    <recommendedName>
        <fullName evidence="6">Small ribosomal subunit protein uS5</fullName>
    </recommendedName>
    <alternativeName>
        <fullName evidence="7">30S ribosomal protein S5</fullName>
    </alternativeName>
</protein>
<evidence type="ECO:0000313" key="12">
    <source>
        <dbReference type="Proteomes" id="UP000177169"/>
    </source>
</evidence>
<dbReference type="Gene3D" id="3.30.160.20">
    <property type="match status" value="1"/>
</dbReference>
<keyword evidence="2" id="KW-0699">rRNA-binding</keyword>
<keyword evidence="5 8" id="KW-0687">Ribonucleoprotein</keyword>
<dbReference type="InterPro" id="IPR000851">
    <property type="entry name" value="Ribosomal_uS5"/>
</dbReference>
<dbReference type="GO" id="GO:0006412">
    <property type="term" value="P:translation"/>
    <property type="evidence" value="ECO:0007669"/>
    <property type="project" value="InterPro"/>
</dbReference>
<evidence type="ECO:0000256" key="3">
    <source>
        <dbReference type="ARBA" id="ARBA00022884"/>
    </source>
</evidence>
<dbReference type="InterPro" id="IPR005324">
    <property type="entry name" value="Ribosomal_uS5_C"/>
</dbReference>
<dbReference type="AlphaFoldDB" id="A0A1F7Z3I9"/>
<evidence type="ECO:0000256" key="6">
    <source>
        <dbReference type="ARBA" id="ARBA00035255"/>
    </source>
</evidence>
<dbReference type="PANTHER" id="PTHR48277">
    <property type="entry name" value="MITOCHONDRIAL RIBOSOMAL PROTEIN S5"/>
    <property type="match status" value="1"/>
</dbReference>
<dbReference type="SUPFAM" id="SSF54768">
    <property type="entry name" value="dsRNA-binding domain-like"/>
    <property type="match status" value="1"/>
</dbReference>
<accession>A0A1F7Z3I9</accession>
<proteinExistence type="inferred from homology"/>
<feature type="domain" description="S5 DRBM" evidence="10">
    <location>
        <begin position="8"/>
        <end position="71"/>
    </location>
</feature>
<comment type="caution">
    <text evidence="11">The sequence shown here is derived from an EMBL/GenBank/DDBJ whole genome shotgun (WGS) entry which is preliminary data.</text>
</comment>
<dbReference type="NCBIfam" id="TIGR01021">
    <property type="entry name" value="rpsE_bact"/>
    <property type="match status" value="1"/>
</dbReference>
<dbReference type="PANTHER" id="PTHR48277:SF1">
    <property type="entry name" value="MITOCHONDRIAL RIBOSOMAL PROTEIN S5"/>
    <property type="match status" value="1"/>
</dbReference>
<dbReference type="EMBL" id="MGGR01000010">
    <property type="protein sequence ID" value="OGM34061.1"/>
    <property type="molecule type" value="Genomic_DNA"/>
</dbReference>
<keyword evidence="4 8" id="KW-0689">Ribosomal protein</keyword>
<evidence type="ECO:0000313" key="11">
    <source>
        <dbReference type="EMBL" id="OGM34061.1"/>
    </source>
</evidence>
<keyword evidence="3" id="KW-0694">RNA-binding</keyword>
<evidence type="ECO:0000259" key="10">
    <source>
        <dbReference type="PROSITE" id="PS50881"/>
    </source>
</evidence>
<gene>
    <name evidence="11" type="ORF">A3D01_03965</name>
</gene>
<dbReference type="InterPro" id="IPR005712">
    <property type="entry name" value="Ribosomal_uS5_bac-type"/>
</dbReference>
<dbReference type="STRING" id="1802505.A3D01_03965"/>
<evidence type="ECO:0000256" key="4">
    <source>
        <dbReference type="ARBA" id="ARBA00022980"/>
    </source>
</evidence>
<dbReference type="InterPro" id="IPR014721">
    <property type="entry name" value="Ribsml_uS5_D2-typ_fold_subgr"/>
</dbReference>
<evidence type="ECO:0000256" key="9">
    <source>
        <dbReference type="RuleBase" id="RU003823"/>
    </source>
</evidence>
<dbReference type="GO" id="GO:0019843">
    <property type="term" value="F:rRNA binding"/>
    <property type="evidence" value="ECO:0007669"/>
    <property type="project" value="UniProtKB-KW"/>
</dbReference>
<dbReference type="GO" id="GO:0005737">
    <property type="term" value="C:cytoplasm"/>
    <property type="evidence" value="ECO:0007669"/>
    <property type="project" value="UniProtKB-ARBA"/>
</dbReference>
<comment type="similarity">
    <text evidence="1 9">Belongs to the universal ribosomal protein uS5 family.</text>
</comment>
<sequence length="157" mass="16792">MEDYANQFEETVIEIKRISKKTKGGNTIRFSALVVVGDKRGKVGVGLSKAPDVSSAIRKSINTARRKMISVPMRGTTIPYSIEEKFSAAKVLLKPAPAGSGIIAGGPMRVVLEAAGVRDAVGKIMGTSNKASNVYATLQALKTIAKISRQKKAFKQK</sequence>
<dbReference type="PROSITE" id="PS50881">
    <property type="entry name" value="S5_DSRBD"/>
    <property type="match status" value="1"/>
</dbReference>
<dbReference type="GO" id="GO:0015935">
    <property type="term" value="C:small ribosomal subunit"/>
    <property type="evidence" value="ECO:0007669"/>
    <property type="project" value="InterPro"/>
</dbReference>
<dbReference type="InterPro" id="IPR013810">
    <property type="entry name" value="Ribosomal_uS5_N"/>
</dbReference>
<evidence type="ECO:0000256" key="1">
    <source>
        <dbReference type="ARBA" id="ARBA00008945"/>
    </source>
</evidence>
<dbReference type="InterPro" id="IPR020568">
    <property type="entry name" value="Ribosomal_Su5_D2-typ_SF"/>
</dbReference>
<dbReference type="SUPFAM" id="SSF54211">
    <property type="entry name" value="Ribosomal protein S5 domain 2-like"/>
    <property type="match status" value="1"/>
</dbReference>
<evidence type="ECO:0000256" key="2">
    <source>
        <dbReference type="ARBA" id="ARBA00022730"/>
    </source>
</evidence>
<dbReference type="Pfam" id="PF00333">
    <property type="entry name" value="Ribosomal_S5"/>
    <property type="match status" value="1"/>
</dbReference>
<dbReference type="Gene3D" id="3.30.230.10">
    <property type="match status" value="1"/>
</dbReference>
<name>A0A1F7Z3I9_9BACT</name>
<evidence type="ECO:0000256" key="7">
    <source>
        <dbReference type="ARBA" id="ARBA00035519"/>
    </source>
</evidence>
<evidence type="ECO:0000256" key="5">
    <source>
        <dbReference type="ARBA" id="ARBA00023274"/>
    </source>
</evidence>
<dbReference type="GO" id="GO:0003735">
    <property type="term" value="F:structural constituent of ribosome"/>
    <property type="evidence" value="ECO:0007669"/>
    <property type="project" value="UniProtKB-UniRule"/>
</dbReference>
<dbReference type="FunFam" id="3.30.230.10:FF:000002">
    <property type="entry name" value="30S ribosomal protein S5"/>
    <property type="match status" value="1"/>
</dbReference>